<comment type="similarity">
    <text evidence="2">Belongs to the FAD-binding monooxygenase family.</text>
</comment>
<dbReference type="SUPFAM" id="SSF51905">
    <property type="entry name" value="FAD/NAD(P)-binding domain"/>
    <property type="match status" value="2"/>
</dbReference>
<reference evidence="8 9" key="1">
    <citation type="submission" date="2010-10" db="EMBL/GenBank/DDBJ databases">
        <title>Complete sequence of Frankia sp. EuI1c.</title>
        <authorList>
            <consortium name="US DOE Joint Genome Institute"/>
            <person name="Lucas S."/>
            <person name="Copeland A."/>
            <person name="Lapidus A."/>
            <person name="Cheng J.-F."/>
            <person name="Bruce D."/>
            <person name="Goodwin L."/>
            <person name="Pitluck S."/>
            <person name="Chertkov O."/>
            <person name="Detter J.C."/>
            <person name="Han C."/>
            <person name="Tapia R."/>
            <person name="Land M."/>
            <person name="Hauser L."/>
            <person name="Jeffries C."/>
            <person name="Kyrpides N."/>
            <person name="Ivanova N."/>
            <person name="Mikhailova N."/>
            <person name="Beauchemin N."/>
            <person name="Sen A."/>
            <person name="Sur S.A."/>
            <person name="Gtari M."/>
            <person name="Wall L."/>
            <person name="Tisa L."/>
            <person name="Woyke T."/>
        </authorList>
    </citation>
    <scope>NUCLEOTIDE SEQUENCE [LARGE SCALE GENOMIC DNA]</scope>
    <source>
        <strain evidence="9">DSM 45817 / CECT 9037 / EuI1c</strain>
    </source>
</reference>
<evidence type="ECO:0000256" key="6">
    <source>
        <dbReference type="ARBA" id="ARBA00023002"/>
    </source>
</evidence>
<dbReference type="InterPro" id="IPR050775">
    <property type="entry name" value="FAD-binding_Monooxygenases"/>
</dbReference>
<keyword evidence="6 8" id="KW-0560">Oxidoreductase</keyword>
<evidence type="ECO:0000256" key="3">
    <source>
        <dbReference type="ARBA" id="ARBA00022630"/>
    </source>
</evidence>
<evidence type="ECO:0000256" key="1">
    <source>
        <dbReference type="ARBA" id="ARBA00001974"/>
    </source>
</evidence>
<dbReference type="PRINTS" id="PR00411">
    <property type="entry name" value="PNDRDTASEI"/>
</dbReference>
<dbReference type="PANTHER" id="PTHR43098">
    <property type="entry name" value="L-ORNITHINE N(5)-MONOOXYGENASE-RELATED"/>
    <property type="match status" value="1"/>
</dbReference>
<dbReference type="InterPro" id="IPR036188">
    <property type="entry name" value="FAD/NAD-bd_sf"/>
</dbReference>
<evidence type="ECO:0000256" key="4">
    <source>
        <dbReference type="ARBA" id="ARBA00022827"/>
    </source>
</evidence>
<dbReference type="KEGG" id="fri:FraEuI1c_5325"/>
<keyword evidence="7 8" id="KW-0503">Monooxygenase</keyword>
<sequence>MGQARVDIVIVGAGILGINQLYRARQDGYSVQLLEQGDGAGGTWYWNRYPGCRFDSESYTYGYLFSPELWRDWEWTEEFAGQPETERYVNHVVDRFGLRESIRFGSKVVAADWDEESRTWTTRTEDGHVVQSTYLVSATGVLSVPFYPDIPGRETFTGEQYHTGRWPAEPVELAGKRVAVIGTGSSGVQVAPLIADEAASLTVYQRTPSWCTPLNNHPISAEQQAELKGSYEKIRDALAVAVAGFLHEPSGRKTFEDSKDDRWAFYETIWNSPGFAKMSSNYDDMVLDPKANKEWCDFLEEKIRGIVADQSVADRLVPDHGYGALRPPFVAGFYEMFNKPNVELVSTRQTPFVRITPTGIETTDGLREFDLVVWATGFDFGTGAMLRMGIRGVGGLSLNEYWSDGPRTFLGVMCHQFPNFFFPGGPHGAAGNNPRYGGDQVDFVADLLNHARERGETRVEVPLEVEERWADTMAKALPYSSFVEHGQYYGENVPGKPRRFLLNPAGRPVLLRVMTKTAEGDYAGFLA</sequence>
<evidence type="ECO:0000313" key="9">
    <source>
        <dbReference type="Proteomes" id="UP000002484"/>
    </source>
</evidence>
<evidence type="ECO:0000256" key="7">
    <source>
        <dbReference type="ARBA" id="ARBA00023033"/>
    </source>
</evidence>
<keyword evidence="5" id="KW-0521">NADP</keyword>
<evidence type="ECO:0000256" key="2">
    <source>
        <dbReference type="ARBA" id="ARBA00010139"/>
    </source>
</evidence>
<gene>
    <name evidence="8" type="ordered locus">FraEuI1c_5325</name>
</gene>
<dbReference type="EC" id="1.14.13.92" evidence="8"/>
<accession>E3J8C0</accession>
<keyword evidence="3" id="KW-0285">Flavoprotein</keyword>
<proteinExistence type="inferred from homology"/>
<dbReference type="HOGENOM" id="CLU_006937_8_1_11"/>
<evidence type="ECO:0000256" key="5">
    <source>
        <dbReference type="ARBA" id="ARBA00022857"/>
    </source>
</evidence>
<dbReference type="OrthoDB" id="5168853at2"/>
<dbReference type="STRING" id="298654.FraEuI1c_5325"/>
<comment type="cofactor">
    <cofactor evidence="1">
        <name>FAD</name>
        <dbReference type="ChEBI" id="CHEBI:57692"/>
    </cofactor>
</comment>
<dbReference type="EMBL" id="CP002299">
    <property type="protein sequence ID" value="ADP83313.1"/>
    <property type="molecule type" value="Genomic_DNA"/>
</dbReference>
<dbReference type="AlphaFoldDB" id="E3J8C0"/>
<keyword evidence="4" id="KW-0274">FAD</keyword>
<dbReference type="RefSeq" id="WP_013426431.1">
    <property type="nucleotide sequence ID" value="NC_014666.1"/>
</dbReference>
<protein>
    <submittedName>
        <fullName evidence="8">Phenylacetone monooxygenase</fullName>
        <ecNumber evidence="8">1.14.13.92</ecNumber>
    </submittedName>
</protein>
<name>E3J8C0_PSEI1</name>
<dbReference type="InParanoid" id="E3J8C0"/>
<evidence type="ECO:0000313" key="8">
    <source>
        <dbReference type="EMBL" id="ADP83313.1"/>
    </source>
</evidence>
<dbReference type="Gene3D" id="3.50.50.60">
    <property type="entry name" value="FAD/NAD(P)-binding domain"/>
    <property type="match status" value="2"/>
</dbReference>
<dbReference type="eggNOG" id="COG2072">
    <property type="taxonomic scope" value="Bacteria"/>
</dbReference>
<dbReference type="Proteomes" id="UP000002484">
    <property type="component" value="Chromosome"/>
</dbReference>
<dbReference type="Pfam" id="PF13738">
    <property type="entry name" value="Pyr_redox_3"/>
    <property type="match status" value="1"/>
</dbReference>
<keyword evidence="9" id="KW-1185">Reference proteome</keyword>
<dbReference type="GO" id="GO:0033776">
    <property type="term" value="F:phenylacetone monooxygenase activity"/>
    <property type="evidence" value="ECO:0007669"/>
    <property type="project" value="UniProtKB-EC"/>
</dbReference>
<dbReference type="PANTHER" id="PTHR43098:SF3">
    <property type="entry name" value="L-ORNITHINE N(5)-MONOOXYGENASE-RELATED"/>
    <property type="match status" value="1"/>
</dbReference>
<organism evidence="8 9">
    <name type="scientific">Pseudofrankia inefficax (strain DSM 45817 / CECT 9037 / DDB 130130 / EuI1c)</name>
    <name type="common">Frankia inefficax</name>
    <dbReference type="NCBI Taxonomy" id="298654"/>
    <lineage>
        <taxon>Bacteria</taxon>
        <taxon>Bacillati</taxon>
        <taxon>Actinomycetota</taxon>
        <taxon>Actinomycetes</taxon>
        <taxon>Frankiales</taxon>
        <taxon>Frankiaceae</taxon>
        <taxon>Pseudofrankia</taxon>
    </lineage>
</organism>